<organism evidence="1 2">
    <name type="scientific">Drosophila gunungcola</name>
    <name type="common">fruit fly</name>
    <dbReference type="NCBI Taxonomy" id="103775"/>
    <lineage>
        <taxon>Eukaryota</taxon>
        <taxon>Metazoa</taxon>
        <taxon>Ecdysozoa</taxon>
        <taxon>Arthropoda</taxon>
        <taxon>Hexapoda</taxon>
        <taxon>Insecta</taxon>
        <taxon>Pterygota</taxon>
        <taxon>Neoptera</taxon>
        <taxon>Endopterygota</taxon>
        <taxon>Diptera</taxon>
        <taxon>Brachycera</taxon>
        <taxon>Muscomorpha</taxon>
        <taxon>Ephydroidea</taxon>
        <taxon>Drosophilidae</taxon>
        <taxon>Drosophila</taxon>
        <taxon>Sophophora</taxon>
    </lineage>
</organism>
<proteinExistence type="predicted"/>
<keyword evidence="2" id="KW-1185">Reference proteome</keyword>
<name>A0A9P9YAN9_9MUSC</name>
<reference evidence="1" key="1">
    <citation type="journal article" date="2023" name="Genome Biol. Evol.">
        <title>Long-read-based Genome Assembly of Drosophila gunungcola Reveals Fewer Chemosensory Genes in Flower-breeding Species.</title>
        <authorList>
            <person name="Negi A."/>
            <person name="Liao B.Y."/>
            <person name="Yeh S.D."/>
        </authorList>
    </citation>
    <scope>NUCLEOTIDE SEQUENCE</scope>
    <source>
        <strain evidence="1">Sukarami</strain>
    </source>
</reference>
<dbReference type="Proteomes" id="UP001059596">
    <property type="component" value="Unassembled WGS sequence"/>
</dbReference>
<sequence>MSCRPGGAWMGLRMVIFRLPGGARKPPLRVSWVRMPADEELLFISMVSADLEMSIEEDCCRPSLLIDSCMEPPLAELSTRLSTPPTLPLLGSSICVEALRMHFSGRPEPVPPTPAAASECADVERTNCRTCFWWAVKKP</sequence>
<accession>A0A9P9YAN9</accession>
<evidence type="ECO:0000313" key="2">
    <source>
        <dbReference type="Proteomes" id="UP001059596"/>
    </source>
</evidence>
<comment type="caution">
    <text evidence="1">The sequence shown here is derived from an EMBL/GenBank/DDBJ whole genome shotgun (WGS) entry which is preliminary data.</text>
</comment>
<dbReference type="EMBL" id="JAMKOV010000223">
    <property type="protein sequence ID" value="KAI8033068.1"/>
    <property type="molecule type" value="Genomic_DNA"/>
</dbReference>
<dbReference type="AlphaFoldDB" id="A0A9P9YAN9"/>
<evidence type="ECO:0000313" key="1">
    <source>
        <dbReference type="EMBL" id="KAI8033068.1"/>
    </source>
</evidence>
<protein>
    <submittedName>
        <fullName evidence="1">Uncharacterized protein</fullName>
    </submittedName>
</protein>
<gene>
    <name evidence="1" type="ORF">M5D96_014177</name>
</gene>